<name>A0ABQ8CHB2_BRANA</name>
<dbReference type="Gene3D" id="1.25.40.10">
    <property type="entry name" value="Tetratricopeptide repeat domain"/>
    <property type="match status" value="4"/>
</dbReference>
<dbReference type="PROSITE" id="PS51375">
    <property type="entry name" value="PPR"/>
    <property type="match status" value="4"/>
</dbReference>
<dbReference type="EMBL" id="JAGKQM010000008">
    <property type="protein sequence ID" value="KAH0916469.1"/>
    <property type="molecule type" value="Genomic_DNA"/>
</dbReference>
<dbReference type="Pfam" id="PF20431">
    <property type="entry name" value="E_motif"/>
    <property type="match status" value="1"/>
</dbReference>
<evidence type="ECO:0000256" key="1">
    <source>
        <dbReference type="ARBA" id="ARBA00022737"/>
    </source>
</evidence>
<gene>
    <name evidence="3" type="ORF">HID58_030915</name>
</gene>
<evidence type="ECO:0008006" key="5">
    <source>
        <dbReference type="Google" id="ProtNLM"/>
    </source>
</evidence>
<feature type="repeat" description="PPR" evidence="2">
    <location>
        <begin position="375"/>
        <end position="406"/>
    </location>
</feature>
<dbReference type="NCBIfam" id="TIGR00756">
    <property type="entry name" value="PPR"/>
    <property type="match status" value="5"/>
</dbReference>
<proteinExistence type="predicted"/>
<dbReference type="InterPro" id="IPR002885">
    <property type="entry name" value="PPR_rpt"/>
</dbReference>
<keyword evidence="4" id="KW-1185">Reference proteome</keyword>
<dbReference type="InterPro" id="IPR011990">
    <property type="entry name" value="TPR-like_helical_dom_sf"/>
</dbReference>
<feature type="repeat" description="PPR" evidence="2">
    <location>
        <begin position="243"/>
        <end position="277"/>
    </location>
</feature>
<protein>
    <recommendedName>
        <fullName evidence="5">Pentatricopeptide repeat-containing protein</fullName>
    </recommendedName>
</protein>
<dbReference type="InterPro" id="IPR046848">
    <property type="entry name" value="E_motif"/>
</dbReference>
<evidence type="ECO:0000313" key="4">
    <source>
        <dbReference type="Proteomes" id="UP000824890"/>
    </source>
</evidence>
<feature type="repeat" description="PPR" evidence="2">
    <location>
        <begin position="407"/>
        <end position="441"/>
    </location>
</feature>
<reference evidence="3 4" key="1">
    <citation type="submission" date="2021-05" db="EMBL/GenBank/DDBJ databases">
        <title>Genome Assembly of Synthetic Allotetraploid Brassica napus Reveals Homoeologous Exchanges between Subgenomes.</title>
        <authorList>
            <person name="Davis J.T."/>
        </authorList>
    </citation>
    <scope>NUCLEOTIDE SEQUENCE [LARGE SCALE GENOMIC DNA]</scope>
    <source>
        <strain evidence="4">cv. Da-Ae</strain>
        <tissue evidence="3">Seedling</tissue>
    </source>
</reference>
<evidence type="ECO:0000256" key="2">
    <source>
        <dbReference type="PROSITE-ProRule" id="PRU00708"/>
    </source>
</evidence>
<organism evidence="3 4">
    <name type="scientific">Brassica napus</name>
    <name type="common">Rape</name>
    <dbReference type="NCBI Taxonomy" id="3708"/>
    <lineage>
        <taxon>Eukaryota</taxon>
        <taxon>Viridiplantae</taxon>
        <taxon>Streptophyta</taxon>
        <taxon>Embryophyta</taxon>
        <taxon>Tracheophyta</taxon>
        <taxon>Spermatophyta</taxon>
        <taxon>Magnoliopsida</taxon>
        <taxon>eudicotyledons</taxon>
        <taxon>Gunneridae</taxon>
        <taxon>Pentapetalae</taxon>
        <taxon>rosids</taxon>
        <taxon>malvids</taxon>
        <taxon>Brassicales</taxon>
        <taxon>Brassicaceae</taxon>
        <taxon>Brassiceae</taxon>
        <taxon>Brassica</taxon>
    </lineage>
</organism>
<dbReference type="InterPro" id="IPR046960">
    <property type="entry name" value="PPR_At4g14850-like_plant"/>
</dbReference>
<keyword evidence="1" id="KW-0677">Repeat</keyword>
<dbReference type="PANTHER" id="PTHR47926:SF371">
    <property type="entry name" value="TETRATRICOPEPTIDE REPEAT-LIKE SUPERFAMILY PROTEIN"/>
    <property type="match status" value="1"/>
</dbReference>
<dbReference type="Proteomes" id="UP000824890">
    <property type="component" value="Unassembled WGS sequence"/>
</dbReference>
<evidence type="ECO:0000313" key="3">
    <source>
        <dbReference type="EMBL" id="KAH0916469.1"/>
    </source>
</evidence>
<dbReference type="Pfam" id="PF01535">
    <property type="entry name" value="PPR"/>
    <property type="match status" value="3"/>
</dbReference>
<comment type="caution">
    <text evidence="3">The sequence shown here is derived from an EMBL/GenBank/DDBJ whole genome shotgun (WGS) entry which is preliminary data.</text>
</comment>
<sequence>MNRHRQGKRPRFCIREAESLNKARELLRNNTFPPHQGPPFSYQHGDMHIGDPITPYKPMMYPPRLFSPSALLPPPPLVQPYLYPPRSPTPPLSLPYHCTDDYYLYNNGTHHQTLTNSGCGGRSLPESRYIFIGSPVANGYRVAPPLSQPLPPHHVKFLLFQSDDCTTACALASKSPKRLLEEKLISLLESCKTQKHLLQIKSQTLTHGLEDNDYVGPRIISACCRVARIGYARQVFDRMAQPTVSIYNAMLNGYTQNDMYSDVLLLFKRMRRNDVMPNWFTLPVVLKACVMVKELRQGEELQCFSIKTGFRSNPYVGTKLIEMYSCAGVLPSANKVFCEMGERNVVTWTSMINGYILNKDLVSARRFFDLSPERDTVLWNTMVAGYIQTGNMMEEARSLFDSMPCKDIMSWNTVLEGYANSGNVEACERVFEEMPERNVFSWNGLIKGYTQSGRLDKVLDCFKRMVDEDKVVPNDATLTSVLSACAKLGAFEFGKRVHKRGESLGFDKVNVNFMNALVDMYAKCGAIEMAMEVFNTIKRRDLISWNTVINGLAAHGHGTEALGLFREMKTCGVRPDKITFVGVLCACRHMGLVEDGLAYYNSMFTDYSITPQIEHCGCMVDLLSRAGLLTQAVEFINKMPVKADAVIWATLLGASKVYKKVEVGELALGELVKLEPRNPANFVMLSNIYGDLGRFDDAARLKVAMRDTGFKKEAGVSWIETDDGLVKFYSSGEKHRRTEELQGILRELKNYSILLDDEEEELQEHLI</sequence>
<accession>A0ABQ8CHB2</accession>
<dbReference type="PANTHER" id="PTHR47926">
    <property type="entry name" value="PENTATRICOPEPTIDE REPEAT-CONTAINING PROTEIN"/>
    <property type="match status" value="1"/>
</dbReference>
<feature type="repeat" description="PPR" evidence="2">
    <location>
        <begin position="541"/>
        <end position="575"/>
    </location>
</feature>
<dbReference type="Pfam" id="PF13041">
    <property type="entry name" value="PPR_2"/>
    <property type="match status" value="3"/>
</dbReference>